<protein>
    <submittedName>
        <fullName evidence="2">Uncharacterized protein</fullName>
    </submittedName>
</protein>
<dbReference type="AlphaFoldDB" id="A0AAE0XXK7"/>
<gene>
    <name evidence="2" type="ORF">RRG08_044273</name>
</gene>
<dbReference type="EMBL" id="JAWDGP010007400">
    <property type="protein sequence ID" value="KAK3721265.1"/>
    <property type="molecule type" value="Genomic_DNA"/>
</dbReference>
<proteinExistence type="predicted"/>
<feature type="compositionally biased region" description="Polar residues" evidence="1">
    <location>
        <begin position="116"/>
        <end position="140"/>
    </location>
</feature>
<feature type="region of interest" description="Disordered" evidence="1">
    <location>
        <begin position="19"/>
        <end position="182"/>
    </location>
</feature>
<evidence type="ECO:0000313" key="3">
    <source>
        <dbReference type="Proteomes" id="UP001283361"/>
    </source>
</evidence>
<keyword evidence="3" id="KW-1185">Reference proteome</keyword>
<dbReference type="Proteomes" id="UP001283361">
    <property type="component" value="Unassembled WGS sequence"/>
</dbReference>
<organism evidence="2 3">
    <name type="scientific">Elysia crispata</name>
    <name type="common">lettuce slug</name>
    <dbReference type="NCBI Taxonomy" id="231223"/>
    <lineage>
        <taxon>Eukaryota</taxon>
        <taxon>Metazoa</taxon>
        <taxon>Spiralia</taxon>
        <taxon>Lophotrochozoa</taxon>
        <taxon>Mollusca</taxon>
        <taxon>Gastropoda</taxon>
        <taxon>Heterobranchia</taxon>
        <taxon>Euthyneura</taxon>
        <taxon>Panpulmonata</taxon>
        <taxon>Sacoglossa</taxon>
        <taxon>Placobranchoidea</taxon>
        <taxon>Plakobranchidae</taxon>
        <taxon>Elysia</taxon>
    </lineage>
</organism>
<name>A0AAE0XXK7_9GAST</name>
<feature type="compositionally biased region" description="Polar residues" evidence="1">
    <location>
        <begin position="230"/>
        <end position="239"/>
    </location>
</feature>
<feature type="compositionally biased region" description="Polar residues" evidence="1">
    <location>
        <begin position="34"/>
        <end position="57"/>
    </location>
</feature>
<accession>A0AAE0XXK7</accession>
<reference evidence="2" key="1">
    <citation type="journal article" date="2023" name="G3 (Bethesda)">
        <title>A reference genome for the long-term kleptoplast-retaining sea slug Elysia crispata morphotype clarki.</title>
        <authorList>
            <person name="Eastman K.E."/>
            <person name="Pendleton A.L."/>
            <person name="Shaikh M.A."/>
            <person name="Suttiyut T."/>
            <person name="Ogas R."/>
            <person name="Tomko P."/>
            <person name="Gavelis G."/>
            <person name="Widhalm J.R."/>
            <person name="Wisecaver J.H."/>
        </authorList>
    </citation>
    <scope>NUCLEOTIDE SEQUENCE</scope>
    <source>
        <strain evidence="2">ECLA1</strain>
    </source>
</reference>
<sequence length="394" mass="44758">MYFQNCKINESLLQEDSSIHLKHRQETRPVRAASTPNTRGLECSPQTPTGITASSGRINPKHKRTRESRPVRAASTPNTRGLECSPQTPTGITASSGRINPKHKRTRESRPVRAASTPNTRGLECSPQTPTGITASSGSINPKHKRTRETRPVRAASTPNTRGLEYSPQTPTGNTASSGRINPKHKRTRVFTSNTDRKHDQFGPHQPKHKRTRVFTSNTDRNHGQFGPHQPQTQETSNGAVRHSLKRPLRFSLEKLRVRKRDEFISLSHLAHRSRVHQEKVTTFTRHEISMFRLIAGQLPSQFYDVQNWHFCHCLVHVIQSVYKMNKSVFHRRGVKQVSGKLISRGESPPRTAVSRHTHTWSFLEATVGQWYMVEFLAAGGRRRKQKTVENRKV</sequence>
<feature type="compositionally biased region" description="Polar residues" evidence="1">
    <location>
        <begin position="157"/>
        <end position="180"/>
    </location>
</feature>
<evidence type="ECO:0000256" key="1">
    <source>
        <dbReference type="SAM" id="MobiDB-lite"/>
    </source>
</evidence>
<comment type="caution">
    <text evidence="2">The sequence shown here is derived from an EMBL/GenBank/DDBJ whole genome shotgun (WGS) entry which is preliminary data.</text>
</comment>
<evidence type="ECO:0000313" key="2">
    <source>
        <dbReference type="EMBL" id="KAK3721265.1"/>
    </source>
</evidence>
<feature type="region of interest" description="Disordered" evidence="1">
    <location>
        <begin position="222"/>
        <end position="243"/>
    </location>
</feature>
<feature type="compositionally biased region" description="Polar residues" evidence="1">
    <location>
        <begin position="75"/>
        <end position="98"/>
    </location>
</feature>